<dbReference type="InterPro" id="IPR021975">
    <property type="entry name" value="Rifampin_Arr"/>
</dbReference>
<dbReference type="Pfam" id="PF12120">
    <property type="entry name" value="Arr-ms"/>
    <property type="match status" value="2"/>
</dbReference>
<accession>A0A1Z3HNQ1</accession>
<feature type="compositionally biased region" description="Polar residues" evidence="1">
    <location>
        <begin position="184"/>
        <end position="195"/>
    </location>
</feature>
<dbReference type="Gene3D" id="3.20.170.40">
    <property type="entry name" value="Rifampin ADP-ribosyltransferase domain"/>
    <property type="match status" value="2"/>
</dbReference>
<evidence type="ECO:0000313" key="3">
    <source>
        <dbReference type="EMBL" id="ASC71923.1"/>
    </source>
</evidence>
<sequence>MNKGVLITTDTLQTQRFYHGTRAELKPGDLIEPSTDERDRTTPDVYLTPNLDAAIWEAELAIGEGPGRVYIVEPIGQIEDVSDLADQKSPGHPSISCRSREPLRVTGEVTEWPLYHGTRADLKPGDLIKPGHTPNFGNQDRTTPNVYLTRTLDAATWGAELAIGEGPGRIYIVEPTGPIEDDPNLTNQKFRGNPTKSFRSREPLRVTGEITDWQGHSPEVLKAMKDGLERLERLGVEPIDD</sequence>
<dbReference type="AlphaFoldDB" id="A0A1Z3HNQ1"/>
<keyword evidence="4" id="KW-1185">Reference proteome</keyword>
<evidence type="ECO:0000259" key="2">
    <source>
        <dbReference type="Pfam" id="PF12120"/>
    </source>
</evidence>
<dbReference type="RefSeq" id="WP_080808052.1">
    <property type="nucleotide sequence ID" value="NZ_CP021983.2"/>
</dbReference>
<evidence type="ECO:0000313" key="4">
    <source>
        <dbReference type="Proteomes" id="UP000191901"/>
    </source>
</evidence>
<dbReference type="EMBL" id="CP021983">
    <property type="protein sequence ID" value="ASC71923.1"/>
    <property type="molecule type" value="Genomic_DNA"/>
</dbReference>
<dbReference type="Proteomes" id="UP000191901">
    <property type="component" value="Chromosome"/>
</dbReference>
<dbReference type="STRING" id="1641165.XM38_09285"/>
<dbReference type="InterPro" id="IPR038611">
    <property type="entry name" value="Arr_sf"/>
</dbReference>
<reference evidence="3 4" key="1">
    <citation type="journal article" date="2016" name="Biochim. Biophys. Acta">
        <title>Characterization of red-shifted phycobilisomes isolated from the chlorophyll f-containing cyanobacterium Halomicronema hongdechloris.</title>
        <authorList>
            <person name="Li Y."/>
            <person name="Lin Y."/>
            <person name="Garvey C.J."/>
            <person name="Birch D."/>
            <person name="Corkery R.W."/>
            <person name="Loughlin P.C."/>
            <person name="Scheer H."/>
            <person name="Willows R.D."/>
            <person name="Chen M."/>
        </authorList>
    </citation>
    <scope>NUCLEOTIDE SEQUENCE [LARGE SCALE GENOMIC DNA]</scope>
    <source>
        <strain evidence="3 4">C2206</strain>
    </source>
</reference>
<feature type="domain" description="Rifampin ADP-ribosyltransferase" evidence="2">
    <location>
        <begin position="17"/>
        <end position="112"/>
    </location>
</feature>
<dbReference type="OrthoDB" id="5509356at2"/>
<dbReference type="NCBIfam" id="NF033144">
    <property type="entry name" value="rifampin_ARR"/>
    <property type="match status" value="1"/>
</dbReference>
<feature type="domain" description="Rifampin ADP-ribosyltransferase" evidence="2">
    <location>
        <begin position="114"/>
        <end position="213"/>
    </location>
</feature>
<dbReference type="KEGG" id="hhg:XM38_028770"/>
<name>A0A1Z3HNQ1_9CYAN</name>
<proteinExistence type="predicted"/>
<organism evidence="3 4">
    <name type="scientific">Halomicronema hongdechloris C2206</name>
    <dbReference type="NCBI Taxonomy" id="1641165"/>
    <lineage>
        <taxon>Bacteria</taxon>
        <taxon>Bacillati</taxon>
        <taxon>Cyanobacteriota</taxon>
        <taxon>Cyanophyceae</taxon>
        <taxon>Nodosilineales</taxon>
        <taxon>Nodosilineaceae</taxon>
        <taxon>Halomicronema</taxon>
    </lineage>
</organism>
<protein>
    <recommendedName>
        <fullName evidence="2">Rifampin ADP-ribosyltransferase domain-containing protein</fullName>
    </recommendedName>
</protein>
<evidence type="ECO:0000256" key="1">
    <source>
        <dbReference type="SAM" id="MobiDB-lite"/>
    </source>
</evidence>
<gene>
    <name evidence="3" type="ORF">XM38_028770</name>
</gene>
<feature type="region of interest" description="Disordered" evidence="1">
    <location>
        <begin position="176"/>
        <end position="195"/>
    </location>
</feature>